<gene>
    <name evidence="10" type="ORF">BBRV_LOCUS23170</name>
</gene>
<feature type="domain" description="C2H2-type" evidence="9">
    <location>
        <begin position="493"/>
        <end position="520"/>
    </location>
</feature>
<keyword evidence="1" id="KW-0479">Metal-binding</keyword>
<evidence type="ECO:0000256" key="3">
    <source>
        <dbReference type="ARBA" id="ARBA00022771"/>
    </source>
</evidence>
<organism evidence="10">
    <name type="scientific">Bracon brevicornis</name>
    <dbReference type="NCBI Taxonomy" id="1563983"/>
    <lineage>
        <taxon>Eukaryota</taxon>
        <taxon>Metazoa</taxon>
        <taxon>Ecdysozoa</taxon>
        <taxon>Arthropoda</taxon>
        <taxon>Hexapoda</taxon>
        <taxon>Insecta</taxon>
        <taxon>Pterygota</taxon>
        <taxon>Neoptera</taxon>
        <taxon>Endopterygota</taxon>
        <taxon>Hymenoptera</taxon>
        <taxon>Apocrita</taxon>
        <taxon>Ichneumonoidea</taxon>
        <taxon>Braconidae</taxon>
        <taxon>Braconinae</taxon>
        <taxon>Bracon</taxon>
    </lineage>
</organism>
<dbReference type="PROSITE" id="PS00028">
    <property type="entry name" value="ZINC_FINGER_C2H2_1"/>
    <property type="match status" value="2"/>
</dbReference>
<dbReference type="PANTHER" id="PTHR24388:SF69">
    <property type="entry name" value="ZINC FINGER PROTEIN PLAG1"/>
    <property type="match status" value="1"/>
</dbReference>
<dbReference type="SMART" id="SM00355">
    <property type="entry name" value="ZnF_C2H2"/>
    <property type="match status" value="2"/>
</dbReference>
<dbReference type="GO" id="GO:0000981">
    <property type="term" value="F:DNA-binding transcription factor activity, RNA polymerase II-specific"/>
    <property type="evidence" value="ECO:0007669"/>
    <property type="project" value="TreeGrafter"/>
</dbReference>
<evidence type="ECO:0000256" key="8">
    <source>
        <dbReference type="SAM" id="MobiDB-lite"/>
    </source>
</evidence>
<proteinExistence type="inferred from homology"/>
<name>A0A6V7IG33_9HYME</name>
<dbReference type="InterPro" id="IPR013087">
    <property type="entry name" value="Znf_C2H2_type"/>
</dbReference>
<evidence type="ECO:0000259" key="9">
    <source>
        <dbReference type="PROSITE" id="PS50157"/>
    </source>
</evidence>
<evidence type="ECO:0000256" key="6">
    <source>
        <dbReference type="ARBA" id="ARBA00037948"/>
    </source>
</evidence>
<dbReference type="Pfam" id="PF00096">
    <property type="entry name" value="zf-C2H2"/>
    <property type="match status" value="1"/>
</dbReference>
<dbReference type="InterPro" id="IPR036236">
    <property type="entry name" value="Znf_C2H2_sf"/>
</dbReference>
<evidence type="ECO:0000256" key="7">
    <source>
        <dbReference type="PROSITE-ProRule" id="PRU00042"/>
    </source>
</evidence>
<dbReference type="PROSITE" id="PS50157">
    <property type="entry name" value="ZINC_FINGER_C2H2_2"/>
    <property type="match status" value="1"/>
</dbReference>
<dbReference type="AlphaFoldDB" id="A0A6V7IG33"/>
<reference evidence="10" key="1">
    <citation type="submission" date="2020-07" db="EMBL/GenBank/DDBJ databases">
        <authorList>
            <person name="Ferguson B K."/>
        </authorList>
    </citation>
    <scope>NUCLEOTIDE SEQUENCE</scope>
    <source>
        <strain evidence="10">L06</strain>
    </source>
</reference>
<protein>
    <recommendedName>
        <fullName evidence="9">C2H2-type domain-containing protein</fullName>
    </recommendedName>
</protein>
<dbReference type="PANTHER" id="PTHR24388">
    <property type="entry name" value="ZINC FINGER PROTEIN"/>
    <property type="match status" value="1"/>
</dbReference>
<evidence type="ECO:0000256" key="4">
    <source>
        <dbReference type="ARBA" id="ARBA00022833"/>
    </source>
</evidence>
<dbReference type="EMBL" id="CADCXW020000003">
    <property type="protein sequence ID" value="CAD1538114.1"/>
    <property type="molecule type" value="Genomic_DNA"/>
</dbReference>
<evidence type="ECO:0000256" key="2">
    <source>
        <dbReference type="ARBA" id="ARBA00022737"/>
    </source>
</evidence>
<evidence type="ECO:0000313" key="10">
    <source>
        <dbReference type="EMBL" id="CAD1538114.1"/>
    </source>
</evidence>
<dbReference type="InterPro" id="IPR050527">
    <property type="entry name" value="Snail/Krueppel_Znf"/>
</dbReference>
<accession>A0A6V7IG33</accession>
<keyword evidence="5" id="KW-0539">Nucleus</keyword>
<evidence type="ECO:0000256" key="1">
    <source>
        <dbReference type="ARBA" id="ARBA00022723"/>
    </source>
</evidence>
<dbReference type="FunFam" id="3.30.160.60:FF:000100">
    <property type="entry name" value="Zinc finger 45-like"/>
    <property type="match status" value="1"/>
</dbReference>
<evidence type="ECO:0000256" key="5">
    <source>
        <dbReference type="ARBA" id="ARBA00023242"/>
    </source>
</evidence>
<dbReference type="Gene3D" id="3.30.160.60">
    <property type="entry name" value="Classic Zinc Finger"/>
    <property type="match status" value="2"/>
</dbReference>
<keyword evidence="3 7" id="KW-0863">Zinc-finger</keyword>
<sequence>MAYAPLPKLVPIGSPRVPPDETTTAIFMDLLQTQAMKNILTQRDCTSEVDPLEDLNESVEEFIEITPEISEELESVGSFADSDEPIYLPSKGDTDSGIVLHPIKPIMKECGHIEPCETIICDPTIPRYVDSSSPLLLTNIKSSDIDARVTRHCDKQQCDALSIDHNRCRRLVIKLNRCDTPFCDICGMRLKNWKTRVHHRACKRKDEYRHNQVDGAQVLKDRMRERELQMIEDLRIKRRNYVDPEDANEEAAEWLKNNSELDVITTKRTNNPVLKVPGTVLPNIVIPQTSQNLFVNNRTSYEDNLDASLYPEVELLTSPSPPQQQHNQIVLTMPQPAYPLGLNDFTIPGAIPLAPKPAILPFKVVPIAKYQSEPSERDREAGLPKFCIIANNPLQVGSMINIQQIPALQTIAAKITTPQKIAPAPTIKPVPTVKITVPQIITAKITTSNTQPIKPAPSKSESEKNPEEIRKCVKVGKRRGKYKKRMDLKKKPYGCTHCGKRFSAGWYFKEHLDKHKGVEHRVICEICKTVYESVDELTKHMNTQHSDKVTVKDEYSCYNCETNFYTADDMHNHNCVNGSSSNIEILHENNDDDDDVAGDVVDNEMEEIMEIEEENERINGDVKVNGSASNDEQSDIKIEEENNKRLGRRKSKQAYRVDFDMPEEIDVNSTTRKKRKRKC</sequence>
<keyword evidence="2" id="KW-0677">Repeat</keyword>
<keyword evidence="4" id="KW-0862">Zinc</keyword>
<dbReference type="GO" id="GO:0000978">
    <property type="term" value="F:RNA polymerase II cis-regulatory region sequence-specific DNA binding"/>
    <property type="evidence" value="ECO:0007669"/>
    <property type="project" value="TreeGrafter"/>
</dbReference>
<dbReference type="SUPFAM" id="SSF57667">
    <property type="entry name" value="beta-beta-alpha zinc fingers"/>
    <property type="match status" value="1"/>
</dbReference>
<feature type="compositionally biased region" description="Basic and acidic residues" evidence="8">
    <location>
        <begin position="634"/>
        <end position="644"/>
    </location>
</feature>
<feature type="region of interest" description="Disordered" evidence="8">
    <location>
        <begin position="620"/>
        <end position="653"/>
    </location>
</feature>
<comment type="similarity">
    <text evidence="6">Belongs to the snail C2H2-type zinc-finger protein family.</text>
</comment>
<dbReference type="GO" id="GO:0008270">
    <property type="term" value="F:zinc ion binding"/>
    <property type="evidence" value="ECO:0007669"/>
    <property type="project" value="UniProtKB-KW"/>
</dbReference>